<feature type="transmembrane region" description="Helical" evidence="1">
    <location>
        <begin position="12"/>
        <end position="33"/>
    </location>
</feature>
<keyword evidence="3" id="KW-1185">Reference proteome</keyword>
<dbReference type="EMBL" id="JBHLTF010000009">
    <property type="protein sequence ID" value="MFC0717033.1"/>
    <property type="molecule type" value="Genomic_DNA"/>
</dbReference>
<name>A0ABV6SUB5_9GAMM</name>
<proteinExistence type="predicted"/>
<organism evidence="2 3">
    <name type="scientific">Luteimonas padinae</name>
    <dbReference type="NCBI Taxonomy" id="1714359"/>
    <lineage>
        <taxon>Bacteria</taxon>
        <taxon>Pseudomonadati</taxon>
        <taxon>Pseudomonadota</taxon>
        <taxon>Gammaproteobacteria</taxon>
        <taxon>Lysobacterales</taxon>
        <taxon>Lysobacteraceae</taxon>
        <taxon>Luteimonas</taxon>
    </lineage>
</organism>
<evidence type="ECO:0008006" key="4">
    <source>
        <dbReference type="Google" id="ProtNLM"/>
    </source>
</evidence>
<evidence type="ECO:0000313" key="3">
    <source>
        <dbReference type="Proteomes" id="UP001589898"/>
    </source>
</evidence>
<accession>A0ABV6SUB5</accession>
<comment type="caution">
    <text evidence="2">The sequence shown here is derived from an EMBL/GenBank/DDBJ whole genome shotgun (WGS) entry which is preliminary data.</text>
</comment>
<protein>
    <recommendedName>
        <fullName evidence="4">Transmembrane protein</fullName>
    </recommendedName>
</protein>
<evidence type="ECO:0000313" key="2">
    <source>
        <dbReference type="EMBL" id="MFC0717033.1"/>
    </source>
</evidence>
<feature type="transmembrane region" description="Helical" evidence="1">
    <location>
        <begin position="45"/>
        <end position="65"/>
    </location>
</feature>
<sequence>MNLPLHLGWPGALEAGLIALVVGLLAFALFHAIGTRARWPHGHAIGWASLVAVAVGAGIDAWHLFYMGVVRLESPVYARIALSKIHDPDGLGIRVLMEVIGALAGVALAWLIAERKRHPRPRL</sequence>
<feature type="transmembrane region" description="Helical" evidence="1">
    <location>
        <begin position="91"/>
        <end position="113"/>
    </location>
</feature>
<keyword evidence="1" id="KW-0812">Transmembrane</keyword>
<dbReference type="Proteomes" id="UP001589898">
    <property type="component" value="Unassembled WGS sequence"/>
</dbReference>
<reference evidence="2 3" key="1">
    <citation type="submission" date="2024-09" db="EMBL/GenBank/DDBJ databases">
        <authorList>
            <person name="Sun Q."/>
            <person name="Mori K."/>
        </authorList>
    </citation>
    <scope>NUCLEOTIDE SEQUENCE [LARGE SCALE GENOMIC DNA]</scope>
    <source>
        <strain evidence="2 3">KCTC 52403</strain>
    </source>
</reference>
<dbReference type="RefSeq" id="WP_189496527.1">
    <property type="nucleotide sequence ID" value="NZ_BMZT01000005.1"/>
</dbReference>
<gene>
    <name evidence="2" type="ORF">ACFFFU_04590</name>
</gene>
<keyword evidence="1" id="KW-1133">Transmembrane helix</keyword>
<keyword evidence="1" id="KW-0472">Membrane</keyword>
<evidence type="ECO:0000256" key="1">
    <source>
        <dbReference type="SAM" id="Phobius"/>
    </source>
</evidence>